<dbReference type="EMBL" id="CAKOGP040002424">
    <property type="protein sequence ID" value="CAJ1969154.1"/>
    <property type="molecule type" value="Genomic_DNA"/>
</dbReference>
<keyword evidence="1" id="KW-0812">Transmembrane</keyword>
<dbReference type="GO" id="GO:0007165">
    <property type="term" value="P:signal transduction"/>
    <property type="evidence" value="ECO:0007669"/>
    <property type="project" value="TreeGrafter"/>
</dbReference>
<evidence type="ECO:0000256" key="1">
    <source>
        <dbReference type="SAM" id="Phobius"/>
    </source>
</evidence>
<reference evidence="3" key="1">
    <citation type="submission" date="2023-08" db="EMBL/GenBank/DDBJ databases">
        <authorList>
            <person name="Audoor S."/>
            <person name="Bilcke G."/>
        </authorList>
    </citation>
    <scope>NUCLEOTIDE SEQUENCE</scope>
</reference>
<organism evidence="3 4">
    <name type="scientific">Cylindrotheca closterium</name>
    <dbReference type="NCBI Taxonomy" id="2856"/>
    <lineage>
        <taxon>Eukaryota</taxon>
        <taxon>Sar</taxon>
        <taxon>Stramenopiles</taxon>
        <taxon>Ochrophyta</taxon>
        <taxon>Bacillariophyta</taxon>
        <taxon>Bacillariophyceae</taxon>
        <taxon>Bacillariophycidae</taxon>
        <taxon>Bacillariales</taxon>
        <taxon>Bacillariaceae</taxon>
        <taxon>Cylindrotheca</taxon>
    </lineage>
</organism>
<feature type="transmembrane region" description="Helical" evidence="1">
    <location>
        <begin position="30"/>
        <end position="51"/>
    </location>
</feature>
<keyword evidence="1" id="KW-1133">Transmembrane helix</keyword>
<accession>A0AAD2GC66</accession>
<dbReference type="GO" id="GO:0004672">
    <property type="term" value="F:protein kinase activity"/>
    <property type="evidence" value="ECO:0007669"/>
    <property type="project" value="InterPro"/>
</dbReference>
<gene>
    <name evidence="3" type="ORF">CYCCA115_LOCUS23563</name>
</gene>
<evidence type="ECO:0000313" key="3">
    <source>
        <dbReference type="EMBL" id="CAJ1969154.1"/>
    </source>
</evidence>
<keyword evidence="1" id="KW-0472">Membrane</keyword>
<protein>
    <recommendedName>
        <fullName evidence="2">Protein kinase domain-containing protein</fullName>
    </recommendedName>
</protein>
<dbReference type="Proteomes" id="UP001295423">
    <property type="component" value="Unassembled WGS sequence"/>
</dbReference>
<dbReference type="Pfam" id="PF00069">
    <property type="entry name" value="Pkinase"/>
    <property type="match status" value="1"/>
</dbReference>
<dbReference type="InterPro" id="IPR050167">
    <property type="entry name" value="Ser_Thr_protein_kinase"/>
</dbReference>
<comment type="caution">
    <text evidence="3">The sequence shown here is derived from an EMBL/GenBank/DDBJ whole genome shotgun (WGS) entry which is preliminary data.</text>
</comment>
<dbReference type="InterPro" id="IPR000719">
    <property type="entry name" value="Prot_kinase_dom"/>
</dbReference>
<evidence type="ECO:0000259" key="2">
    <source>
        <dbReference type="PROSITE" id="PS50011"/>
    </source>
</evidence>
<dbReference type="GO" id="GO:0005737">
    <property type="term" value="C:cytoplasm"/>
    <property type="evidence" value="ECO:0007669"/>
    <property type="project" value="TreeGrafter"/>
</dbReference>
<evidence type="ECO:0000313" key="4">
    <source>
        <dbReference type="Proteomes" id="UP001295423"/>
    </source>
</evidence>
<dbReference type="AlphaFoldDB" id="A0AAD2GC66"/>
<dbReference type="GO" id="GO:0005524">
    <property type="term" value="F:ATP binding"/>
    <property type="evidence" value="ECO:0007669"/>
    <property type="project" value="InterPro"/>
</dbReference>
<dbReference type="SUPFAM" id="SSF56112">
    <property type="entry name" value="Protein kinase-like (PK-like)"/>
    <property type="match status" value="1"/>
</dbReference>
<dbReference type="Gene3D" id="1.10.510.10">
    <property type="entry name" value="Transferase(Phosphotransferase) domain 1"/>
    <property type="match status" value="1"/>
</dbReference>
<keyword evidence="4" id="KW-1185">Reference proteome</keyword>
<dbReference type="PANTHER" id="PTHR23257">
    <property type="entry name" value="SERINE-THREONINE PROTEIN KINASE"/>
    <property type="match status" value="1"/>
</dbReference>
<dbReference type="PROSITE" id="PS50011">
    <property type="entry name" value="PROTEIN_KINASE_DOM"/>
    <property type="match status" value="1"/>
</dbReference>
<feature type="domain" description="Protein kinase" evidence="2">
    <location>
        <begin position="188"/>
        <end position="477"/>
    </location>
</feature>
<sequence>MRLLKQAFKVKIRRYGRVVGRGNPKQTWRILAGMGATGVLGFLMLNVILYLKVDSMDLTEGRFRIGVLSTPTAIKFSFVPATEAFNLPYGDLPEFKQDGDEFDFGGLYLDFFEEDDVKRQIFHNFTEEDTEYRLPDESLDDDLDGYYYFDDDKLRSDYIDSKQTCRRIPEHRVNFQNCNTYHEQELIESGITFLGAGSYRQVFAIGHSFMEGIEMMAVKDIHISMDVAVDNFEFVRMDAMVAERLSSSPRTFDIFGFCGLGIMSEFFYHGDIEDLVITGDGHAEQDYDREELQPQNDLTGKEKLVLALEMAEGIAVLHGYGGGPIVHDDIQLPQYLLNKERSMLKINDFNRAEFMLFDETTQKYCRYQNGKGNGNWRSPEEYKDGRLNEKIDIWSLGNNMYALLTGLNPMYWTNTDGVKKAVKRGEISYIDPRYLTRSKEEKALARLIERCFKYDPDDRPTIFEVVSYLRNAVSESLSEEESRIDILQALADKE</sequence>
<dbReference type="InterPro" id="IPR011009">
    <property type="entry name" value="Kinase-like_dom_sf"/>
</dbReference>
<name>A0AAD2GC66_9STRA</name>
<proteinExistence type="predicted"/>